<evidence type="ECO:0000313" key="1">
    <source>
        <dbReference type="EMBL" id="TNM29779.1"/>
    </source>
</evidence>
<accession>A0A5C4V3Y4</accession>
<evidence type="ECO:0000313" key="2">
    <source>
        <dbReference type="Proteomes" id="UP000311713"/>
    </source>
</evidence>
<dbReference type="Proteomes" id="UP000311713">
    <property type="component" value="Unassembled WGS sequence"/>
</dbReference>
<dbReference type="OrthoDB" id="4545768at2"/>
<dbReference type="RefSeq" id="WP_139644913.1">
    <property type="nucleotide sequence ID" value="NZ_BAAAZS010000036.1"/>
</dbReference>
<comment type="caution">
    <text evidence="1">The sequence shown here is derived from an EMBL/GenBank/DDBJ whole genome shotgun (WGS) entry which is preliminary data.</text>
</comment>
<keyword evidence="2" id="KW-1185">Reference proteome</keyword>
<protein>
    <submittedName>
        <fullName evidence="1">Uncharacterized protein</fullName>
    </submittedName>
</protein>
<sequence length="232" mass="26508">MAGGLQSCQICGDFTLQIDGWSDLIPNYTLLHAEWQEDETFFDGMLHFSCLSGWEHRDAFLTEFRQIETGYGRVLSFEIEGTIHQVKQPGFHYNQQIHQGRDCDIFRHTSTDTWLVLTHQGPWYRLGAAQLDALANGRAARFPGGGHRTKLPPGISNAEVARMDLPELLERLGTTEHYPGLQDGSPEYEVWNYDDTHRILEYSVAVDLPLPEEAVEFLADYARTYEPIVYED</sequence>
<reference evidence="1 2" key="1">
    <citation type="submission" date="2019-06" db="EMBL/GenBank/DDBJ databases">
        <title>Draft genome of Streptomyces sedi sp. JCM16909.</title>
        <authorList>
            <person name="Klykleung N."/>
            <person name="Tanasupawat S."/>
            <person name="Kudo T."/>
            <person name="Yuki M."/>
            <person name="Ohkuma M."/>
        </authorList>
    </citation>
    <scope>NUCLEOTIDE SEQUENCE [LARGE SCALE GENOMIC DNA]</scope>
    <source>
        <strain evidence="1 2">JCM 16909</strain>
    </source>
</reference>
<gene>
    <name evidence="1" type="ORF">FH715_13605</name>
</gene>
<dbReference type="EMBL" id="VDGT01000009">
    <property type="protein sequence ID" value="TNM29779.1"/>
    <property type="molecule type" value="Genomic_DNA"/>
</dbReference>
<dbReference type="AlphaFoldDB" id="A0A5C4V3Y4"/>
<proteinExistence type="predicted"/>
<organism evidence="1 2">
    <name type="scientific">Streptomyces sedi</name>
    <dbReference type="NCBI Taxonomy" id="555059"/>
    <lineage>
        <taxon>Bacteria</taxon>
        <taxon>Bacillati</taxon>
        <taxon>Actinomycetota</taxon>
        <taxon>Actinomycetes</taxon>
        <taxon>Kitasatosporales</taxon>
        <taxon>Streptomycetaceae</taxon>
        <taxon>Streptomyces</taxon>
    </lineage>
</organism>
<name>A0A5C4V3Y4_9ACTN</name>